<feature type="region of interest" description="Disordered" evidence="5">
    <location>
        <begin position="1"/>
        <end position="156"/>
    </location>
</feature>
<dbReference type="GO" id="GO:0005654">
    <property type="term" value="C:nucleoplasm"/>
    <property type="evidence" value="ECO:0007669"/>
    <property type="project" value="TreeGrafter"/>
</dbReference>
<evidence type="ECO:0000256" key="3">
    <source>
        <dbReference type="ARBA" id="ARBA00023242"/>
    </source>
</evidence>
<name>A0AAV7XPD0_9NEOP</name>
<dbReference type="PANTHER" id="PTHR12687">
    <property type="entry name" value="NUCLEOLAR COMPLEX 2 AND RAD4-RELATED"/>
    <property type="match status" value="1"/>
</dbReference>
<dbReference type="GO" id="GO:0030690">
    <property type="term" value="C:Noc1p-Noc2p complex"/>
    <property type="evidence" value="ECO:0007669"/>
    <property type="project" value="TreeGrafter"/>
</dbReference>
<organism evidence="6 7">
    <name type="scientific">Megalurothrips usitatus</name>
    <name type="common">bean blossom thrips</name>
    <dbReference type="NCBI Taxonomy" id="439358"/>
    <lineage>
        <taxon>Eukaryota</taxon>
        <taxon>Metazoa</taxon>
        <taxon>Ecdysozoa</taxon>
        <taxon>Arthropoda</taxon>
        <taxon>Hexapoda</taxon>
        <taxon>Insecta</taxon>
        <taxon>Pterygota</taxon>
        <taxon>Neoptera</taxon>
        <taxon>Paraneoptera</taxon>
        <taxon>Thysanoptera</taxon>
        <taxon>Terebrantia</taxon>
        <taxon>Thripoidea</taxon>
        <taxon>Thripidae</taxon>
        <taxon>Megalurothrips</taxon>
    </lineage>
</organism>
<evidence type="ECO:0000256" key="5">
    <source>
        <dbReference type="SAM" id="MobiDB-lite"/>
    </source>
</evidence>
<feature type="compositionally biased region" description="Basic and acidic residues" evidence="5">
    <location>
        <begin position="193"/>
        <end position="202"/>
    </location>
</feature>
<dbReference type="GO" id="GO:0003714">
    <property type="term" value="F:transcription corepressor activity"/>
    <property type="evidence" value="ECO:0007669"/>
    <property type="project" value="TreeGrafter"/>
</dbReference>
<keyword evidence="3" id="KW-0539">Nucleus</keyword>
<sequence length="799" mass="89505">MKKKAPKTSQNAAGKSKKLKDTSVDDFMNSIGDSGSDSASDDEQDTSAKVVFSNGRANGHSKAVANGNGTDDDSDEGDEEELDEEEESVEDEESGEEEEVSGEEDSEDGEASGEEEEGDDEDASEDESDDAGDSSADEGASQNGDIGKEHKKSLSKLKELDPDFYKYLEENDKKLLQFDVSDSDDTDKEEDDNIHRPEKLDGDSGESEPEDDDSSPGKSSGSVTLKMVEKWRAALQNEKSLSVIGDAIKAFHAAVKRVAPDEERSACRYKVEGSAVFNAVVQMCVLDLPPAIRKFLNISSSSLTHTSPAKSKRWPKLKSFLKSYVEDLLQLLGGIASVNITTILLKHIHQMTAFIICFSNLTKHFMKKMISLWATGDETVRVVAFMCILRATTLQQKTLLDKVLRHMYMAYVQNTKFVSPNTLPSINFMRRSLTELFLLDENVSYHHAFLYIRQLAIHLRNAITLHKPESIQSVYNWQFISSLALWIELLGASTKKALQPLLFPVVQVAIGAAKLVPTEQYFPLRFHCARLLIGLSKNTGTFIPVLPFLLEILSSYDFNKPHKKVSMRPLDFSCILRLSHQQCQENGFKDAVIENIYSLVLEYLASESCSIAFPDLALPCVVQIKNFLKKCKVANHTKKLKQILDKIEENKKFIENERKNVTFNLSDIKAIQNWETAVRVKGTPLDNFYKSYQKMNILKRERGKKDEIDITENFPKINRSMKRKASAEGPVELLPSDDSDSDNLGFGKVEEEPKKAKVKRVKKIKDTKAKKVDVSEDLTDNDDADDAADIVEDVDLSEW</sequence>
<dbReference type="Proteomes" id="UP001075354">
    <property type="component" value="Chromosome 5"/>
</dbReference>
<feature type="compositionally biased region" description="Acidic residues" evidence="5">
    <location>
        <begin position="203"/>
        <end position="214"/>
    </location>
</feature>
<dbReference type="GO" id="GO:0005730">
    <property type="term" value="C:nucleolus"/>
    <property type="evidence" value="ECO:0007669"/>
    <property type="project" value="TreeGrafter"/>
</dbReference>
<dbReference type="GO" id="GO:0030691">
    <property type="term" value="C:Noc2p-Noc3p complex"/>
    <property type="evidence" value="ECO:0007669"/>
    <property type="project" value="TreeGrafter"/>
</dbReference>
<dbReference type="PANTHER" id="PTHR12687:SF4">
    <property type="entry name" value="NUCLEOLAR COMPLEX PROTEIN 2 HOMOLOG"/>
    <property type="match status" value="1"/>
</dbReference>
<dbReference type="SUPFAM" id="SSF48371">
    <property type="entry name" value="ARM repeat"/>
    <property type="match status" value="1"/>
</dbReference>
<comment type="caution">
    <text evidence="6">The sequence shown here is derived from an EMBL/GenBank/DDBJ whole genome shotgun (WGS) entry which is preliminary data.</text>
</comment>
<comment type="subcellular location">
    <subcellularLocation>
        <location evidence="1">Nucleus</location>
    </subcellularLocation>
</comment>
<dbReference type="GO" id="GO:0000122">
    <property type="term" value="P:negative regulation of transcription by RNA polymerase II"/>
    <property type="evidence" value="ECO:0007669"/>
    <property type="project" value="TreeGrafter"/>
</dbReference>
<dbReference type="GO" id="GO:0042393">
    <property type="term" value="F:histone binding"/>
    <property type="evidence" value="ECO:0007669"/>
    <property type="project" value="TreeGrafter"/>
</dbReference>
<dbReference type="AlphaFoldDB" id="A0AAV7XPD0"/>
<gene>
    <name evidence="6" type="ORF">ONE63_007971</name>
</gene>
<accession>A0AAV7XPD0</accession>
<evidence type="ECO:0008006" key="8">
    <source>
        <dbReference type="Google" id="ProtNLM"/>
    </source>
</evidence>
<evidence type="ECO:0000256" key="4">
    <source>
        <dbReference type="SAM" id="Coils"/>
    </source>
</evidence>
<feature type="compositionally biased region" description="Basic and acidic residues" evidence="5">
    <location>
        <begin position="764"/>
        <end position="774"/>
    </location>
</feature>
<dbReference type="GO" id="GO:0042273">
    <property type="term" value="P:ribosomal large subunit biogenesis"/>
    <property type="evidence" value="ECO:0007669"/>
    <property type="project" value="TreeGrafter"/>
</dbReference>
<evidence type="ECO:0000256" key="1">
    <source>
        <dbReference type="ARBA" id="ARBA00004123"/>
    </source>
</evidence>
<feature type="region of interest" description="Disordered" evidence="5">
    <location>
        <begin position="720"/>
        <end position="799"/>
    </location>
</feature>
<proteinExistence type="inferred from homology"/>
<keyword evidence="7" id="KW-1185">Reference proteome</keyword>
<feature type="compositionally biased region" description="Acidic residues" evidence="5">
    <location>
        <begin position="181"/>
        <end position="192"/>
    </location>
</feature>
<dbReference type="Pfam" id="PF03715">
    <property type="entry name" value="Noc2"/>
    <property type="match status" value="1"/>
</dbReference>
<evidence type="ECO:0000256" key="2">
    <source>
        <dbReference type="ARBA" id="ARBA00005907"/>
    </source>
</evidence>
<keyword evidence="4" id="KW-0175">Coiled coil</keyword>
<evidence type="ECO:0000313" key="7">
    <source>
        <dbReference type="Proteomes" id="UP001075354"/>
    </source>
</evidence>
<dbReference type="InterPro" id="IPR005343">
    <property type="entry name" value="Noc2"/>
</dbReference>
<feature type="compositionally biased region" description="Acidic residues" evidence="5">
    <location>
        <begin position="70"/>
        <end position="136"/>
    </location>
</feature>
<comment type="similarity">
    <text evidence="2">Belongs to the NOC2 family.</text>
</comment>
<reference evidence="6" key="1">
    <citation type="submission" date="2022-12" db="EMBL/GenBank/DDBJ databases">
        <title>Chromosome-level genome assembly of the bean flower thrips Megalurothrips usitatus.</title>
        <authorList>
            <person name="Ma L."/>
            <person name="Liu Q."/>
            <person name="Li H."/>
            <person name="Cai W."/>
        </authorList>
    </citation>
    <scope>NUCLEOTIDE SEQUENCE</scope>
    <source>
        <strain evidence="6">Cailab_2022a</strain>
    </source>
</reference>
<protein>
    <recommendedName>
        <fullName evidence="8">Nucleolar complex protein 2 homolog</fullName>
    </recommendedName>
</protein>
<dbReference type="EMBL" id="JAPTSV010000005">
    <property type="protein sequence ID" value="KAJ1528052.1"/>
    <property type="molecule type" value="Genomic_DNA"/>
</dbReference>
<feature type="region of interest" description="Disordered" evidence="5">
    <location>
        <begin position="171"/>
        <end position="223"/>
    </location>
</feature>
<feature type="coiled-coil region" evidence="4">
    <location>
        <begin position="637"/>
        <end position="664"/>
    </location>
</feature>
<dbReference type="InterPro" id="IPR016024">
    <property type="entry name" value="ARM-type_fold"/>
</dbReference>
<feature type="compositionally biased region" description="Acidic residues" evidence="5">
    <location>
        <begin position="775"/>
        <end position="799"/>
    </location>
</feature>
<evidence type="ECO:0000313" key="6">
    <source>
        <dbReference type="EMBL" id="KAJ1528052.1"/>
    </source>
</evidence>